<proteinExistence type="predicted"/>
<reference evidence="1 2" key="2">
    <citation type="journal article" date="2017" name="Nature">
        <title>The Apostasia genome and the evolution of orchids.</title>
        <authorList>
            <person name="Zhang G.Q."/>
            <person name="Liu K.W."/>
            <person name="Li Z."/>
            <person name="Lohaus R."/>
            <person name="Hsiao Y.Y."/>
            <person name="Niu S.C."/>
            <person name="Wang J.Y."/>
            <person name="Lin Y.C."/>
            <person name="Xu Q."/>
            <person name="Chen L.J."/>
            <person name="Yoshida K."/>
            <person name="Fujiwara S."/>
            <person name="Wang Z.W."/>
            <person name="Zhang Y.Q."/>
            <person name="Mitsuda N."/>
            <person name="Wang M."/>
            <person name="Liu G.H."/>
            <person name="Pecoraro L."/>
            <person name="Huang H.X."/>
            <person name="Xiao X.J."/>
            <person name="Lin M."/>
            <person name="Wu X.Y."/>
            <person name="Wu W.L."/>
            <person name="Chen Y.Y."/>
            <person name="Chang S.B."/>
            <person name="Sakamoto S."/>
            <person name="Ohme-Takagi M."/>
            <person name="Yagi M."/>
            <person name="Zeng S.J."/>
            <person name="Shen C.Y."/>
            <person name="Yeh C.M."/>
            <person name="Luo Y.B."/>
            <person name="Tsai W.C."/>
            <person name="Van de Peer Y."/>
            <person name="Liu Z.J."/>
        </authorList>
    </citation>
    <scope>NUCLEOTIDE SEQUENCE [LARGE SCALE GENOMIC DNA]</scope>
    <source>
        <tissue evidence="1">The whole plant</tissue>
    </source>
</reference>
<gene>
    <name evidence="1" type="primary">ALMT12</name>
    <name evidence="1" type="ORF">MA16_Dca005093</name>
</gene>
<dbReference type="STRING" id="906689.A0A2I0VL82"/>
<protein>
    <submittedName>
        <fullName evidence="1">Aluminum-activated malate transporter 12</fullName>
    </submittedName>
</protein>
<dbReference type="Proteomes" id="UP000233837">
    <property type="component" value="Unassembled WGS sequence"/>
</dbReference>
<keyword evidence="2" id="KW-1185">Reference proteome</keyword>
<evidence type="ECO:0000313" key="1">
    <source>
        <dbReference type="EMBL" id="PKU64170.1"/>
    </source>
</evidence>
<sequence>MLLGESSNTEWGQELVSTSVPRAPNICSSMINCQVRRRFRGTIHLYSASEFGQTIISEQDMRHTQVLECFPSSQDLNSVIKSPPRLFLGSTNGRKVTEPKLEKTSSVVALPSLKTDTSIMLQWKNNRIADQPKESSEKKQLRPSLCKLAITTLEFSKVLPFVAFTSFS</sequence>
<accession>A0A2I0VL82</accession>
<dbReference type="AlphaFoldDB" id="A0A2I0VL82"/>
<name>A0A2I0VL82_9ASPA</name>
<reference evidence="1 2" key="1">
    <citation type="journal article" date="2016" name="Sci. Rep.">
        <title>The Dendrobium catenatum Lindl. genome sequence provides insights into polysaccharide synthase, floral development and adaptive evolution.</title>
        <authorList>
            <person name="Zhang G.Q."/>
            <person name="Xu Q."/>
            <person name="Bian C."/>
            <person name="Tsai W.C."/>
            <person name="Yeh C.M."/>
            <person name="Liu K.W."/>
            <person name="Yoshida K."/>
            <person name="Zhang L.S."/>
            <person name="Chang S.B."/>
            <person name="Chen F."/>
            <person name="Shi Y."/>
            <person name="Su Y.Y."/>
            <person name="Zhang Y.Q."/>
            <person name="Chen L.J."/>
            <person name="Yin Y."/>
            <person name="Lin M."/>
            <person name="Huang H."/>
            <person name="Deng H."/>
            <person name="Wang Z.W."/>
            <person name="Zhu S.L."/>
            <person name="Zhao X."/>
            <person name="Deng C."/>
            <person name="Niu S.C."/>
            <person name="Huang J."/>
            <person name="Wang M."/>
            <person name="Liu G.H."/>
            <person name="Yang H.J."/>
            <person name="Xiao X.J."/>
            <person name="Hsiao Y.Y."/>
            <person name="Wu W.L."/>
            <person name="Chen Y.Y."/>
            <person name="Mitsuda N."/>
            <person name="Ohme-Takagi M."/>
            <person name="Luo Y.B."/>
            <person name="Van de Peer Y."/>
            <person name="Liu Z.J."/>
        </authorList>
    </citation>
    <scope>NUCLEOTIDE SEQUENCE [LARGE SCALE GENOMIC DNA]</scope>
    <source>
        <tissue evidence="1">The whole plant</tissue>
    </source>
</reference>
<dbReference type="EMBL" id="KZ503429">
    <property type="protein sequence ID" value="PKU64170.1"/>
    <property type="molecule type" value="Genomic_DNA"/>
</dbReference>
<organism evidence="1 2">
    <name type="scientific">Dendrobium catenatum</name>
    <dbReference type="NCBI Taxonomy" id="906689"/>
    <lineage>
        <taxon>Eukaryota</taxon>
        <taxon>Viridiplantae</taxon>
        <taxon>Streptophyta</taxon>
        <taxon>Embryophyta</taxon>
        <taxon>Tracheophyta</taxon>
        <taxon>Spermatophyta</taxon>
        <taxon>Magnoliopsida</taxon>
        <taxon>Liliopsida</taxon>
        <taxon>Asparagales</taxon>
        <taxon>Orchidaceae</taxon>
        <taxon>Epidendroideae</taxon>
        <taxon>Malaxideae</taxon>
        <taxon>Dendrobiinae</taxon>
        <taxon>Dendrobium</taxon>
    </lineage>
</organism>
<evidence type="ECO:0000313" key="2">
    <source>
        <dbReference type="Proteomes" id="UP000233837"/>
    </source>
</evidence>